<evidence type="ECO:0000256" key="9">
    <source>
        <dbReference type="RuleBase" id="RU000688"/>
    </source>
</evidence>
<evidence type="ECO:0000256" key="10">
    <source>
        <dbReference type="SAM" id="MobiDB-lite"/>
    </source>
</evidence>
<keyword evidence="4 11" id="KW-1133">Transmembrane helix</keyword>
<name>A0A7M7LLM6_STRPU</name>
<dbReference type="OrthoDB" id="9927220at2759"/>
<sequence>MAIITNRSSDTDIFVFEDYNQRIAIATFLCIVFVVGSIGNTLVITAVVLSRKLRSSTNWFVVNLSCCDLLICLCLPFNVVAMLSRDGWPLPGWICAANSAMAWICLGASVMTLALIAFNRWYLLTKSMMHFQTLYTTRNICFMLLSAWMYPALLCLLPHFAGLGRLGYSNNFKACAQDNSIPTSFLYSLIAGACAIMPAFIVMGVIYVRIYLFVSGQRKKMKQLRKSGAPQMRGIDNVNMEISSSEFPSTKRSTLTPEENITQSRSTSNLETSQTTETDISNGEGKLTAIENLPKNTPLENSENQSRQSPKSTEANQKRLRPIKQRSPDNKADPHLNNYNVTVTKRLAVVVLAFVICLLPFTVSVLIPSSNPGIPWTGLMLTFNSCVNPLIYTRTMPEFRKVMLAIIRCRLKDITEPIACIRRFR</sequence>
<dbReference type="Gene3D" id="1.20.1070.10">
    <property type="entry name" value="Rhodopsin 7-helix transmembrane proteins"/>
    <property type="match status" value="1"/>
</dbReference>
<keyword evidence="2" id="KW-1003">Cell membrane</keyword>
<keyword evidence="5 9" id="KW-0297">G-protein coupled receptor</keyword>
<dbReference type="CDD" id="cd00637">
    <property type="entry name" value="7tm_classA_rhodopsin-like"/>
    <property type="match status" value="1"/>
</dbReference>
<evidence type="ECO:0000256" key="6">
    <source>
        <dbReference type="ARBA" id="ARBA00023136"/>
    </source>
</evidence>
<keyword evidence="3 9" id="KW-0812">Transmembrane</keyword>
<keyword evidence="6 11" id="KW-0472">Membrane</keyword>
<dbReference type="EnsemblMetazoa" id="XM_003729935">
    <property type="protein sequence ID" value="XP_003729983"/>
    <property type="gene ID" value="LOC100891994"/>
</dbReference>
<feature type="transmembrane region" description="Helical" evidence="11">
    <location>
        <begin position="23"/>
        <end position="48"/>
    </location>
</feature>
<dbReference type="GO" id="GO:0043410">
    <property type="term" value="P:positive regulation of MAPK cascade"/>
    <property type="evidence" value="ECO:0000318"/>
    <property type="project" value="GO_Central"/>
</dbReference>
<dbReference type="KEGG" id="spu:100891994"/>
<feature type="transmembrane region" description="Helical" evidence="11">
    <location>
        <begin position="100"/>
        <end position="119"/>
    </location>
</feature>
<feature type="compositionally biased region" description="Polar residues" evidence="10">
    <location>
        <begin position="240"/>
        <end position="281"/>
    </location>
</feature>
<dbReference type="InterPro" id="IPR017452">
    <property type="entry name" value="GPCR_Rhodpsn_7TM"/>
</dbReference>
<dbReference type="RefSeq" id="XP_003729983.2">
    <property type="nucleotide sequence ID" value="XM_003729935.2"/>
</dbReference>
<dbReference type="Pfam" id="PF00001">
    <property type="entry name" value="7tm_1"/>
    <property type="match status" value="1"/>
</dbReference>
<proteinExistence type="inferred from homology"/>
<evidence type="ECO:0000256" key="5">
    <source>
        <dbReference type="ARBA" id="ARBA00023040"/>
    </source>
</evidence>
<feature type="domain" description="G-protein coupled receptors family 1 profile" evidence="12">
    <location>
        <begin position="39"/>
        <end position="392"/>
    </location>
</feature>
<dbReference type="PROSITE" id="PS00237">
    <property type="entry name" value="G_PROTEIN_RECEP_F1_1"/>
    <property type="match status" value="1"/>
</dbReference>
<dbReference type="FunFam" id="1.20.1070.10:FF:000339">
    <property type="entry name" value="Uncharacterized protein"/>
    <property type="match status" value="1"/>
</dbReference>
<evidence type="ECO:0000256" key="2">
    <source>
        <dbReference type="ARBA" id="ARBA00022475"/>
    </source>
</evidence>
<dbReference type="FunCoup" id="A0A7M7LLM6">
    <property type="interactions" value="43"/>
</dbReference>
<feature type="region of interest" description="Disordered" evidence="10">
    <location>
        <begin position="224"/>
        <end position="335"/>
    </location>
</feature>
<dbReference type="PRINTS" id="PR00237">
    <property type="entry name" value="GPCRRHODOPSN"/>
</dbReference>
<dbReference type="GO" id="GO:0005886">
    <property type="term" value="C:plasma membrane"/>
    <property type="evidence" value="ECO:0000318"/>
    <property type="project" value="GO_Central"/>
</dbReference>
<dbReference type="OMA" id="EIVCAIM"/>
<dbReference type="SUPFAM" id="SSF81321">
    <property type="entry name" value="Family A G protein-coupled receptor-like"/>
    <property type="match status" value="1"/>
</dbReference>
<evidence type="ECO:0000256" key="4">
    <source>
        <dbReference type="ARBA" id="ARBA00022989"/>
    </source>
</evidence>
<dbReference type="SMART" id="SM01381">
    <property type="entry name" value="7TM_GPCR_Srsx"/>
    <property type="match status" value="1"/>
</dbReference>
<dbReference type="InterPro" id="IPR000276">
    <property type="entry name" value="GPCR_Rhodpsn"/>
</dbReference>
<dbReference type="InParanoid" id="A0A7M7LLM6"/>
<feature type="compositionally biased region" description="Polar residues" evidence="10">
    <location>
        <begin position="294"/>
        <end position="315"/>
    </location>
</feature>
<accession>A0A7M7LLM6</accession>
<feature type="transmembrane region" description="Helical" evidence="11">
    <location>
        <begin position="373"/>
        <end position="393"/>
    </location>
</feature>
<evidence type="ECO:0000256" key="3">
    <source>
        <dbReference type="ARBA" id="ARBA00022692"/>
    </source>
</evidence>
<organism evidence="13 14">
    <name type="scientific">Strongylocentrotus purpuratus</name>
    <name type="common">Purple sea urchin</name>
    <dbReference type="NCBI Taxonomy" id="7668"/>
    <lineage>
        <taxon>Eukaryota</taxon>
        <taxon>Metazoa</taxon>
        <taxon>Echinodermata</taxon>
        <taxon>Eleutherozoa</taxon>
        <taxon>Echinozoa</taxon>
        <taxon>Echinoidea</taxon>
        <taxon>Euechinoidea</taxon>
        <taxon>Echinacea</taxon>
        <taxon>Camarodonta</taxon>
        <taxon>Echinidea</taxon>
        <taxon>Strongylocentrotidae</taxon>
        <taxon>Strongylocentrotus</taxon>
    </lineage>
</organism>
<evidence type="ECO:0000313" key="13">
    <source>
        <dbReference type="EnsemblMetazoa" id="XP_003729983"/>
    </source>
</evidence>
<protein>
    <recommendedName>
        <fullName evidence="12">G-protein coupled receptors family 1 profile domain-containing protein</fullName>
    </recommendedName>
</protein>
<reference evidence="13" key="2">
    <citation type="submission" date="2021-01" db="UniProtKB">
        <authorList>
            <consortium name="EnsemblMetazoa"/>
        </authorList>
    </citation>
    <scope>IDENTIFICATION</scope>
</reference>
<evidence type="ECO:0000256" key="7">
    <source>
        <dbReference type="ARBA" id="ARBA00023170"/>
    </source>
</evidence>
<dbReference type="PANTHER" id="PTHR24228:SF72">
    <property type="entry name" value="G-PROTEIN COUPLED RECEPTORS FAMILY 1 PROFILE DOMAIN-CONTAINING PROTEIN"/>
    <property type="match status" value="1"/>
</dbReference>
<evidence type="ECO:0000259" key="12">
    <source>
        <dbReference type="PROSITE" id="PS50262"/>
    </source>
</evidence>
<keyword evidence="14" id="KW-1185">Reference proteome</keyword>
<dbReference type="Proteomes" id="UP000007110">
    <property type="component" value="Unassembled WGS sequence"/>
</dbReference>
<dbReference type="PANTHER" id="PTHR24228">
    <property type="entry name" value="B2 BRADYKININ RECEPTOR/ANGIOTENSIN II RECEPTOR"/>
    <property type="match status" value="1"/>
</dbReference>
<dbReference type="GO" id="GO:0004930">
    <property type="term" value="F:G protein-coupled receptor activity"/>
    <property type="evidence" value="ECO:0000318"/>
    <property type="project" value="GO_Central"/>
</dbReference>
<feature type="transmembrane region" description="Helical" evidence="11">
    <location>
        <begin position="140"/>
        <end position="161"/>
    </location>
</feature>
<feature type="transmembrane region" description="Helical" evidence="11">
    <location>
        <begin position="60"/>
        <end position="80"/>
    </location>
</feature>
<dbReference type="AlphaFoldDB" id="A0A7M7LLM6"/>
<keyword evidence="7 9" id="KW-0675">Receptor</keyword>
<evidence type="ECO:0000256" key="11">
    <source>
        <dbReference type="SAM" id="Phobius"/>
    </source>
</evidence>
<evidence type="ECO:0000256" key="1">
    <source>
        <dbReference type="ARBA" id="ARBA00004651"/>
    </source>
</evidence>
<comment type="similarity">
    <text evidence="9">Belongs to the G-protein coupled receptor 1 family.</text>
</comment>
<keyword evidence="8 9" id="KW-0807">Transducer</keyword>
<feature type="transmembrane region" description="Helical" evidence="11">
    <location>
        <begin position="186"/>
        <end position="212"/>
    </location>
</feature>
<reference evidence="14" key="1">
    <citation type="submission" date="2015-02" db="EMBL/GenBank/DDBJ databases">
        <title>Genome sequencing for Strongylocentrotus purpuratus.</title>
        <authorList>
            <person name="Murali S."/>
            <person name="Liu Y."/>
            <person name="Vee V."/>
            <person name="English A."/>
            <person name="Wang M."/>
            <person name="Skinner E."/>
            <person name="Han Y."/>
            <person name="Muzny D.M."/>
            <person name="Worley K.C."/>
            <person name="Gibbs R.A."/>
        </authorList>
    </citation>
    <scope>NUCLEOTIDE SEQUENCE</scope>
</reference>
<feature type="transmembrane region" description="Helical" evidence="11">
    <location>
        <begin position="347"/>
        <end position="367"/>
    </location>
</feature>
<dbReference type="GeneID" id="100891994"/>
<evidence type="ECO:0000313" key="14">
    <source>
        <dbReference type="Proteomes" id="UP000007110"/>
    </source>
</evidence>
<comment type="subcellular location">
    <subcellularLocation>
        <location evidence="1">Cell membrane</location>
        <topology evidence="1">Multi-pass membrane protein</topology>
    </subcellularLocation>
</comment>
<dbReference type="GO" id="GO:0071880">
    <property type="term" value="P:adenylate cyclase-activating adrenergic receptor signaling pathway"/>
    <property type="evidence" value="ECO:0000318"/>
    <property type="project" value="GO_Central"/>
</dbReference>
<evidence type="ECO:0000256" key="8">
    <source>
        <dbReference type="ARBA" id="ARBA00023224"/>
    </source>
</evidence>
<dbReference type="PROSITE" id="PS50262">
    <property type="entry name" value="G_PROTEIN_RECEP_F1_2"/>
    <property type="match status" value="1"/>
</dbReference>